<sequence length="468" mass="51322">MSKRGDRFRRSLPRLAATILAASAVVLAGAASAAARPPERFTRIKGFDEPSTPARFDRVGVLEVGSPRARNVLVLVPGTSASSTYFVPLAEDIVRQLPGWQVWAVERRENLLEDHSMFNLAKRRKVSDQQVFDYYLRWLTNPSVTRHIRVIPDGEVAFARNWGMRTEIEDLHRVILRAKRHARHVVLGGHSLGGTITTAYATWNFHGRPGARLLDGLIYIDGGRLGEPPSEQQARERLAQLAGQSPWLSFGGIPAPYAGLFNTAGSLAALLYPNEPSLAYDWPGLPSFLKPPVRPTNLAQYGYALDTETSPSALWAAQAHIGKLAPSGDPRGWLQAGEITPIRRYARMFSGIDFQGLDGTAWYHPLRLTIDAAAVGNGTPNPAQRVFDVRATAGKKLPKRLRIYAFGAAGGRLVTDAARQLARQAGIPAGNVVLVNRQGTYAHNDPAGAYPRNDFLARLVPFLRKIAR</sequence>
<protein>
    <submittedName>
        <fullName evidence="2">Alpha/beta hydrolase family protein</fullName>
    </submittedName>
</protein>
<keyword evidence="2" id="KW-0378">Hydrolase</keyword>
<dbReference type="Gene3D" id="3.40.50.1820">
    <property type="entry name" value="alpha/beta hydrolase"/>
    <property type="match status" value="1"/>
</dbReference>
<organism evidence="2 3">
    <name type="scientific">Thermoleophilum album</name>
    <dbReference type="NCBI Taxonomy" id="29539"/>
    <lineage>
        <taxon>Bacteria</taxon>
        <taxon>Bacillati</taxon>
        <taxon>Actinomycetota</taxon>
        <taxon>Thermoleophilia</taxon>
        <taxon>Thermoleophilales</taxon>
        <taxon>Thermoleophilaceae</taxon>
        <taxon>Thermoleophilum</taxon>
    </lineage>
</organism>
<keyword evidence="1" id="KW-0732">Signal</keyword>
<dbReference type="InterPro" id="IPR029058">
    <property type="entry name" value="AB_hydrolase_fold"/>
</dbReference>
<evidence type="ECO:0000313" key="3">
    <source>
        <dbReference type="Proteomes" id="UP000222056"/>
    </source>
</evidence>
<dbReference type="OrthoDB" id="24310at2"/>
<reference evidence="3" key="1">
    <citation type="submission" date="2016-10" db="EMBL/GenBank/DDBJ databases">
        <authorList>
            <person name="Varghese N."/>
            <person name="Submissions S."/>
        </authorList>
    </citation>
    <scope>NUCLEOTIDE SEQUENCE [LARGE SCALE GENOMIC DNA]</scope>
    <source>
        <strain evidence="3">ATCC 35263</strain>
    </source>
</reference>
<keyword evidence="3" id="KW-1185">Reference proteome</keyword>
<dbReference type="RefSeq" id="WP_093118760.1">
    <property type="nucleotide sequence ID" value="NZ_FNWJ01000002.1"/>
</dbReference>
<dbReference type="GO" id="GO:0016787">
    <property type="term" value="F:hydrolase activity"/>
    <property type="evidence" value="ECO:0007669"/>
    <property type="project" value="UniProtKB-KW"/>
</dbReference>
<dbReference type="STRING" id="29539.SAMN02745716_2069"/>
<feature type="chain" id="PRO_5013736371" evidence="1">
    <location>
        <begin position="34"/>
        <end position="468"/>
    </location>
</feature>
<dbReference type="Proteomes" id="UP000222056">
    <property type="component" value="Unassembled WGS sequence"/>
</dbReference>
<dbReference type="SUPFAM" id="SSF53474">
    <property type="entry name" value="alpha/beta-Hydrolases"/>
    <property type="match status" value="1"/>
</dbReference>
<dbReference type="AlphaFoldDB" id="A0A1H6FZQ4"/>
<evidence type="ECO:0000313" key="2">
    <source>
        <dbReference type="EMBL" id="SEH15800.1"/>
    </source>
</evidence>
<dbReference type="EMBL" id="FNWJ01000002">
    <property type="protein sequence ID" value="SEH15800.1"/>
    <property type="molecule type" value="Genomic_DNA"/>
</dbReference>
<gene>
    <name evidence="2" type="ORF">SAMN02745716_2069</name>
</gene>
<proteinExistence type="predicted"/>
<name>A0A1H6FZQ4_THEAL</name>
<feature type="signal peptide" evidence="1">
    <location>
        <begin position="1"/>
        <end position="33"/>
    </location>
</feature>
<accession>A0A1H6FZQ4</accession>
<evidence type="ECO:0000256" key="1">
    <source>
        <dbReference type="SAM" id="SignalP"/>
    </source>
</evidence>